<dbReference type="InterPro" id="IPR050103">
    <property type="entry name" value="Class-III_PLP-dep_AT"/>
</dbReference>
<comment type="cofactor">
    <cofactor evidence="2">
        <name>pyridoxal 5'-phosphate</name>
        <dbReference type="ChEBI" id="CHEBI:597326"/>
    </cofactor>
</comment>
<dbReference type="EC" id="2.6.1.19" evidence="6"/>
<evidence type="ECO:0000256" key="13">
    <source>
        <dbReference type="ARBA" id="ARBA00031787"/>
    </source>
</evidence>
<comment type="catalytic activity">
    <reaction evidence="14">
        <text>4-aminobutanoate + 2-oxoglutarate = succinate semialdehyde + L-glutamate</text>
        <dbReference type="Rhea" id="RHEA:23352"/>
        <dbReference type="ChEBI" id="CHEBI:16810"/>
        <dbReference type="ChEBI" id="CHEBI:29985"/>
        <dbReference type="ChEBI" id="CHEBI:57706"/>
        <dbReference type="ChEBI" id="CHEBI:59888"/>
        <dbReference type="EC" id="2.6.1.19"/>
    </reaction>
</comment>
<dbReference type="CDD" id="cd00610">
    <property type="entry name" value="OAT_like"/>
    <property type="match status" value="1"/>
</dbReference>
<keyword evidence="8 17" id="KW-0808">Transferase</keyword>
<evidence type="ECO:0000256" key="1">
    <source>
        <dbReference type="ARBA" id="ARBA00001750"/>
    </source>
</evidence>
<proteinExistence type="inferred from homology"/>
<dbReference type="EC" id="2.6.1.22" evidence="5"/>
<dbReference type="InterPro" id="IPR015422">
    <property type="entry name" value="PyrdxlP-dep_Trfase_small"/>
</dbReference>
<evidence type="ECO:0000256" key="14">
    <source>
        <dbReference type="ARBA" id="ARBA00048021"/>
    </source>
</evidence>
<dbReference type="PANTHER" id="PTHR11986">
    <property type="entry name" value="AMINOTRANSFERASE CLASS III"/>
    <property type="match status" value="1"/>
</dbReference>
<evidence type="ECO:0000313" key="17">
    <source>
        <dbReference type="EMBL" id="MEI4270650.1"/>
    </source>
</evidence>
<evidence type="ECO:0000313" key="18">
    <source>
        <dbReference type="Proteomes" id="UP001361570"/>
    </source>
</evidence>
<dbReference type="InterPro" id="IPR005814">
    <property type="entry name" value="Aminotrans_3"/>
</dbReference>
<evidence type="ECO:0000256" key="16">
    <source>
        <dbReference type="RuleBase" id="RU003560"/>
    </source>
</evidence>
<keyword evidence="7 17" id="KW-0032">Aminotransferase</keyword>
<organism evidence="17 18">
    <name type="scientific">Klenkia sesuvii</name>
    <dbReference type="NCBI Taxonomy" id="3103137"/>
    <lineage>
        <taxon>Bacteria</taxon>
        <taxon>Bacillati</taxon>
        <taxon>Actinomycetota</taxon>
        <taxon>Actinomycetes</taxon>
        <taxon>Geodermatophilales</taxon>
        <taxon>Geodermatophilaceae</taxon>
        <taxon>Klenkia</taxon>
    </lineage>
</organism>
<dbReference type="Proteomes" id="UP001361570">
    <property type="component" value="Unassembled WGS sequence"/>
</dbReference>
<dbReference type="Gene3D" id="3.90.1150.10">
    <property type="entry name" value="Aspartate Aminotransferase, domain 1"/>
    <property type="match status" value="1"/>
</dbReference>
<comment type="pathway">
    <text evidence="3">Amino-acid degradation; 4-aminobutanoate degradation.</text>
</comment>
<evidence type="ECO:0000256" key="7">
    <source>
        <dbReference type="ARBA" id="ARBA00022576"/>
    </source>
</evidence>
<dbReference type="EMBL" id="JBAPLU010000002">
    <property type="protein sequence ID" value="MEI4270650.1"/>
    <property type="molecule type" value="Genomic_DNA"/>
</dbReference>
<dbReference type="NCBIfam" id="NF004714">
    <property type="entry name" value="PRK06058.1"/>
    <property type="match status" value="1"/>
</dbReference>
<evidence type="ECO:0000256" key="15">
    <source>
        <dbReference type="ARBA" id="ARBA00050054"/>
    </source>
</evidence>
<keyword evidence="9 16" id="KW-0663">Pyridoxal phosphate</keyword>
<keyword evidence="18" id="KW-1185">Reference proteome</keyword>
<protein>
    <recommendedName>
        <fullName evidence="12">(S)-3-amino-2-methylpropionate transaminase</fullName>
        <ecNumber evidence="6">2.6.1.19</ecNumber>
        <ecNumber evidence="5">2.6.1.22</ecNumber>
    </recommendedName>
    <alternativeName>
        <fullName evidence="13">GABA aminotransferase</fullName>
    </alternativeName>
    <alternativeName>
        <fullName evidence="11">Gamma-amino-N-butyrate transaminase</fullName>
    </alternativeName>
    <alternativeName>
        <fullName evidence="15">Glutamate:succinic semialdehyde transaminase</fullName>
    </alternativeName>
    <alternativeName>
        <fullName evidence="10">L-AIBAT</fullName>
    </alternativeName>
</protein>
<comment type="caution">
    <text evidence="17">The sequence shown here is derived from an EMBL/GenBank/DDBJ whole genome shotgun (WGS) entry which is preliminary data.</text>
</comment>
<dbReference type="PROSITE" id="PS00600">
    <property type="entry name" value="AA_TRANSFER_CLASS_3"/>
    <property type="match status" value="1"/>
</dbReference>
<evidence type="ECO:0000256" key="2">
    <source>
        <dbReference type="ARBA" id="ARBA00001933"/>
    </source>
</evidence>
<name>A0ABU8DP69_9ACTN</name>
<dbReference type="GO" id="GO:0034386">
    <property type="term" value="F:4-aminobutyrate:2-oxoglutarate transaminase activity"/>
    <property type="evidence" value="ECO:0007669"/>
    <property type="project" value="UniProtKB-EC"/>
</dbReference>
<evidence type="ECO:0000256" key="12">
    <source>
        <dbReference type="ARBA" id="ARBA00030857"/>
    </source>
</evidence>
<evidence type="ECO:0000256" key="3">
    <source>
        <dbReference type="ARBA" id="ARBA00005176"/>
    </source>
</evidence>
<evidence type="ECO:0000256" key="5">
    <source>
        <dbReference type="ARBA" id="ARBA00012876"/>
    </source>
</evidence>
<dbReference type="InterPro" id="IPR004632">
    <property type="entry name" value="4NH2But_aminotransferase_bac"/>
</dbReference>
<dbReference type="SUPFAM" id="SSF53383">
    <property type="entry name" value="PLP-dependent transferases"/>
    <property type="match status" value="1"/>
</dbReference>
<comment type="similarity">
    <text evidence="4 16">Belongs to the class-III pyridoxal-phosphate-dependent aminotransferase family.</text>
</comment>
<dbReference type="PIRSF" id="PIRSF000521">
    <property type="entry name" value="Transaminase_4ab_Lys_Orn"/>
    <property type="match status" value="1"/>
</dbReference>
<sequence>MTDVLDQTGLQQRRHLVTEIPGPRSVELMARRQAAVSAGVGTTLPVFVSRVGGGVIEDVDGNTLIDLGSGIAVTSVGASAPRVVAAVQAQVADFTHTCFMVTPYEGYVAVCEALAELTPGDHAKKSALFNSGSEAVENAVKIARHATGRQAVVVFDHAYHGRTNLTMALTAKNMPYKHRFGPFAGEVYRVPMSYPYRDGLAGPDAAARAISQIEVQVGASNTAALLIEPVQGEGGFIEPAPGFLTALREWCTAHGVVLIADEIQSGFCRTGDWFGVDAEGVVPDLVTTAKGMAGGMPLAAVTGRAELMDAVHPGGLGGTYGGNPVACAAALGAIETMRSEDLAGAARAIGERMLPRLRALAERFPAIGDVRGRGAMIALELVRPGSTEPDAALAGAVAKACHAQGVVVLTAGSYGNVLRFLPPLVIGHDLLDEALDVVEAAFAEVTGS</sequence>
<comment type="catalytic activity">
    <reaction evidence="1">
        <text>(S)-3-amino-2-methylpropanoate + 2-oxoglutarate = 2-methyl-3-oxopropanoate + L-glutamate</text>
        <dbReference type="Rhea" id="RHEA:13993"/>
        <dbReference type="ChEBI" id="CHEBI:16810"/>
        <dbReference type="ChEBI" id="CHEBI:29985"/>
        <dbReference type="ChEBI" id="CHEBI:57700"/>
        <dbReference type="ChEBI" id="CHEBI:58655"/>
        <dbReference type="EC" id="2.6.1.22"/>
    </reaction>
</comment>
<dbReference type="Gene3D" id="3.40.640.10">
    <property type="entry name" value="Type I PLP-dependent aspartate aminotransferase-like (Major domain)"/>
    <property type="match status" value="1"/>
</dbReference>
<evidence type="ECO:0000256" key="6">
    <source>
        <dbReference type="ARBA" id="ARBA00012912"/>
    </source>
</evidence>
<evidence type="ECO:0000256" key="11">
    <source>
        <dbReference type="ARBA" id="ARBA00030204"/>
    </source>
</evidence>
<dbReference type="InterPro" id="IPR015424">
    <property type="entry name" value="PyrdxlP-dep_Trfase"/>
</dbReference>
<dbReference type="InterPro" id="IPR049704">
    <property type="entry name" value="Aminotrans_3_PPA_site"/>
</dbReference>
<reference evidence="17 18" key="1">
    <citation type="submission" date="2024-03" db="EMBL/GenBank/DDBJ databases">
        <title>Draft genome sequence of Klenkia sp. LSe6-5.</title>
        <authorList>
            <person name="Duangmal K."/>
            <person name="Chantavorakit T."/>
        </authorList>
    </citation>
    <scope>NUCLEOTIDE SEQUENCE [LARGE SCALE GENOMIC DNA]</scope>
    <source>
        <strain evidence="17 18">LSe6-5</strain>
    </source>
</reference>
<evidence type="ECO:0000256" key="10">
    <source>
        <dbReference type="ARBA" id="ARBA00029760"/>
    </source>
</evidence>
<evidence type="ECO:0000256" key="8">
    <source>
        <dbReference type="ARBA" id="ARBA00022679"/>
    </source>
</evidence>
<dbReference type="NCBIfam" id="TIGR00700">
    <property type="entry name" value="GABAtrnsam"/>
    <property type="match status" value="1"/>
</dbReference>
<dbReference type="Pfam" id="PF00202">
    <property type="entry name" value="Aminotran_3"/>
    <property type="match status" value="1"/>
</dbReference>
<evidence type="ECO:0000256" key="4">
    <source>
        <dbReference type="ARBA" id="ARBA00008954"/>
    </source>
</evidence>
<dbReference type="PANTHER" id="PTHR11986:SF58">
    <property type="entry name" value="LEUCINE_METHIONINE RACEMASE"/>
    <property type="match status" value="1"/>
</dbReference>
<dbReference type="InterPro" id="IPR015421">
    <property type="entry name" value="PyrdxlP-dep_Trfase_major"/>
</dbReference>
<dbReference type="RefSeq" id="WP_336402792.1">
    <property type="nucleotide sequence ID" value="NZ_JBAPLU010000002.1"/>
</dbReference>
<gene>
    <name evidence="17" type="primary">gabT</name>
    <name evidence="17" type="ORF">TEK04_02840</name>
</gene>
<evidence type="ECO:0000256" key="9">
    <source>
        <dbReference type="ARBA" id="ARBA00022898"/>
    </source>
</evidence>
<accession>A0ABU8DP69</accession>